<evidence type="ECO:0000313" key="2">
    <source>
        <dbReference type="Proteomes" id="UP000694050"/>
    </source>
</evidence>
<protein>
    <submittedName>
        <fullName evidence="1">Uncharacterized protein</fullName>
    </submittedName>
</protein>
<proteinExistence type="predicted"/>
<comment type="caution">
    <text evidence="1">The sequence shown here is derived from an EMBL/GenBank/DDBJ whole genome shotgun (WGS) entry which is preliminary data.</text>
</comment>
<dbReference type="AlphaFoldDB" id="A0A8J5NKS1"/>
<dbReference type="Proteomes" id="UP000694050">
    <property type="component" value="Unassembled WGS sequence"/>
</dbReference>
<gene>
    <name evidence="1" type="ORF">Forpe1208_v014142</name>
</gene>
<evidence type="ECO:0000313" key="1">
    <source>
        <dbReference type="EMBL" id="KAG7406499.1"/>
    </source>
</evidence>
<name>A0A8J5NKS1_FUSOX</name>
<accession>A0A8J5NKS1</accession>
<dbReference type="EMBL" id="JAELUQ010000011">
    <property type="protein sequence ID" value="KAG7406499.1"/>
    <property type="molecule type" value="Genomic_DNA"/>
</dbReference>
<organism evidence="1 2">
    <name type="scientific">Fusarium oxysporum f. sp. rapae</name>
    <dbReference type="NCBI Taxonomy" id="485398"/>
    <lineage>
        <taxon>Eukaryota</taxon>
        <taxon>Fungi</taxon>
        <taxon>Dikarya</taxon>
        <taxon>Ascomycota</taxon>
        <taxon>Pezizomycotina</taxon>
        <taxon>Sordariomycetes</taxon>
        <taxon>Hypocreomycetidae</taxon>
        <taxon>Hypocreales</taxon>
        <taxon>Nectriaceae</taxon>
        <taxon>Fusarium</taxon>
        <taxon>Fusarium oxysporum species complex</taxon>
    </lineage>
</organism>
<sequence length="106" mass="11690">MPSKDPELFYDSSPDTRMPGVQCPKCTTAEEEVWVIPGHSCPYCGMVLNVSKNSTVSTFNMGREMTGIRGRCSVSAFGKYKNNGILEEYLELLLLDDGFNLEGTSP</sequence>
<reference evidence="1" key="1">
    <citation type="submission" date="2021-04" db="EMBL/GenBank/DDBJ databases">
        <title>First draft genome resource for Brassicaceae pathogens Fusarium oxysporum f. sp. raphani and Fusarium oxysporum f. sp. rapae.</title>
        <authorList>
            <person name="Asai S."/>
        </authorList>
    </citation>
    <scope>NUCLEOTIDE SEQUENCE</scope>
    <source>
        <strain evidence="1">Tf1208</strain>
    </source>
</reference>